<feature type="region of interest" description="Disordered" evidence="1">
    <location>
        <begin position="143"/>
        <end position="163"/>
    </location>
</feature>
<keyword evidence="3" id="KW-1185">Reference proteome</keyword>
<gene>
    <name evidence="2" type="ORF">Ahy_A07g033516</name>
</gene>
<comment type="caution">
    <text evidence="2">The sequence shown here is derived from an EMBL/GenBank/DDBJ whole genome shotgun (WGS) entry which is preliminary data.</text>
</comment>
<evidence type="ECO:0000313" key="2">
    <source>
        <dbReference type="EMBL" id="RYR47583.1"/>
    </source>
</evidence>
<sequence>MMFYKFCPHYQNFLDSSLPKGNIGRILNEVAFLKIYQGKTIEQLKELDTNVVCVVLATISHIIDTPDWWYGQCECNRYRIKLSVIDDSDCAYFVIFDKEAKQNVDYTGGLLSTSKASSIIEGEKVEGAKPQPLLFSPSPHHTSTLISFQSSSNSNEEQPPPSRLSILHRGSSVLLPSSPCSSPPRPAPHHFWPSPLLCFRQSFRCCLFASHRVSSSLQTLLLLAIVASQRSAWSCWRRSLYRRCPRALSLLLFLFELNFFLPCRHFPSSLIAELILLMEFQVGVDG</sequence>
<evidence type="ECO:0000313" key="3">
    <source>
        <dbReference type="Proteomes" id="UP000289738"/>
    </source>
</evidence>
<reference evidence="2 3" key="1">
    <citation type="submission" date="2019-01" db="EMBL/GenBank/DDBJ databases">
        <title>Sequencing of cultivated peanut Arachis hypogaea provides insights into genome evolution and oil improvement.</title>
        <authorList>
            <person name="Chen X."/>
        </authorList>
    </citation>
    <scope>NUCLEOTIDE SEQUENCE [LARGE SCALE GENOMIC DNA]</scope>
    <source>
        <strain evidence="3">cv. Fuhuasheng</strain>
        <tissue evidence="2">Leaves</tissue>
    </source>
</reference>
<evidence type="ECO:0000256" key="1">
    <source>
        <dbReference type="SAM" id="MobiDB-lite"/>
    </source>
</evidence>
<name>A0A445C9R3_ARAHY</name>
<proteinExistence type="predicted"/>
<dbReference type="AlphaFoldDB" id="A0A445C9R3"/>
<protein>
    <recommendedName>
        <fullName evidence="4">Replication factor A C-terminal domain-containing protein</fullName>
    </recommendedName>
</protein>
<organism evidence="2 3">
    <name type="scientific">Arachis hypogaea</name>
    <name type="common">Peanut</name>
    <dbReference type="NCBI Taxonomy" id="3818"/>
    <lineage>
        <taxon>Eukaryota</taxon>
        <taxon>Viridiplantae</taxon>
        <taxon>Streptophyta</taxon>
        <taxon>Embryophyta</taxon>
        <taxon>Tracheophyta</taxon>
        <taxon>Spermatophyta</taxon>
        <taxon>Magnoliopsida</taxon>
        <taxon>eudicotyledons</taxon>
        <taxon>Gunneridae</taxon>
        <taxon>Pentapetalae</taxon>
        <taxon>rosids</taxon>
        <taxon>fabids</taxon>
        <taxon>Fabales</taxon>
        <taxon>Fabaceae</taxon>
        <taxon>Papilionoideae</taxon>
        <taxon>50 kb inversion clade</taxon>
        <taxon>dalbergioids sensu lato</taxon>
        <taxon>Dalbergieae</taxon>
        <taxon>Pterocarpus clade</taxon>
        <taxon>Arachis</taxon>
    </lineage>
</organism>
<dbReference type="EMBL" id="SDMP01000007">
    <property type="protein sequence ID" value="RYR47583.1"/>
    <property type="molecule type" value="Genomic_DNA"/>
</dbReference>
<evidence type="ECO:0008006" key="4">
    <source>
        <dbReference type="Google" id="ProtNLM"/>
    </source>
</evidence>
<dbReference type="Proteomes" id="UP000289738">
    <property type="component" value="Chromosome A07"/>
</dbReference>
<accession>A0A445C9R3</accession>